<dbReference type="OrthoDB" id="3366139at2759"/>
<dbReference type="InterPro" id="IPR038090">
    <property type="entry name" value="Cdt1_C_WH_dom_sf"/>
</dbReference>
<keyword evidence="6" id="KW-1185">Reference proteome</keyword>
<evidence type="ECO:0000256" key="2">
    <source>
        <dbReference type="ARBA" id="ARBA00023306"/>
    </source>
</evidence>
<protein>
    <recommendedName>
        <fullName evidence="4">DNA replication factor Cdt1 C-terminal domain-containing protein</fullName>
    </recommendedName>
</protein>
<feature type="region of interest" description="Disordered" evidence="3">
    <location>
        <begin position="269"/>
        <end position="408"/>
    </location>
</feature>
<dbReference type="AlphaFoldDB" id="A0A409WFK6"/>
<dbReference type="InterPro" id="IPR032054">
    <property type="entry name" value="Cdt1_C"/>
</dbReference>
<evidence type="ECO:0000259" key="4">
    <source>
        <dbReference type="Pfam" id="PF16679"/>
    </source>
</evidence>
<keyword evidence="2" id="KW-0131">Cell cycle</keyword>
<accession>A0A409WFK6</accession>
<dbReference type="EMBL" id="NHYD01003440">
    <property type="protein sequence ID" value="PPQ77328.1"/>
    <property type="molecule type" value="Genomic_DNA"/>
</dbReference>
<sequence>MSDLYTYLQVSPRKKRCPPELDDGNTMTPKKLRTAFTEYWTSPPTPPPSSSRLESTLSKQTLPLPLARLYNIQKSLQHALSHALATSAISPTADSGHVKNVLNHISLTTYTGFTTAFDLDDLKRLCWLWEWDGKSLDAKKPLRNMDDEDNPFFIDTPSETPLTDWTRGSMGVILSPATHFSKVDRKRVPAYGIGIEVEMDIDKDMGGGMAAVARWTAGAENRRSEFYQKLELWIELHNDAVPLPEVPLADIPELSAPKVSSLTRTLASCSPSSASSLKLPTVPSSPSRSPVKQTVRKFTVPFPTTLLSKSPSKKSTILFPQTPSRRDRNIFPGSGSEPPHTPSSAASSPSKDSAPSTPVHQRGSADTPLQAPSTSRRQALYERVRQRSLSMSPTKLPRDTNGNKATRDQMLKMSQDELRRRCLLGRLTGIAESIWMLFSNSTTGGSSTPARKRRALPTRDIVAAIVKSSPVPISTSEADESIAMLIKLCPFFLKRLAISGADWLEMPAPTPASTTAGAVGSPSKEEQAVPSSPVRLKGKEESAQELINRSPRRVKKETGGLREVREIIRRELELQD</sequence>
<organism evidence="5 6">
    <name type="scientific">Psilocybe cyanescens</name>
    <dbReference type="NCBI Taxonomy" id="93625"/>
    <lineage>
        <taxon>Eukaryota</taxon>
        <taxon>Fungi</taxon>
        <taxon>Dikarya</taxon>
        <taxon>Basidiomycota</taxon>
        <taxon>Agaricomycotina</taxon>
        <taxon>Agaricomycetes</taxon>
        <taxon>Agaricomycetidae</taxon>
        <taxon>Agaricales</taxon>
        <taxon>Agaricineae</taxon>
        <taxon>Strophariaceae</taxon>
        <taxon>Psilocybe</taxon>
    </lineage>
</organism>
<evidence type="ECO:0000256" key="1">
    <source>
        <dbReference type="ARBA" id="ARBA00008356"/>
    </source>
</evidence>
<comment type="similarity">
    <text evidence="1">Belongs to the Cdt1 family.</text>
</comment>
<feature type="domain" description="DNA replication factor Cdt1 C-terminal" evidence="4">
    <location>
        <begin position="409"/>
        <end position="497"/>
    </location>
</feature>
<feature type="compositionally biased region" description="Low complexity" evidence="3">
    <location>
        <begin position="269"/>
        <end position="291"/>
    </location>
</feature>
<feature type="compositionally biased region" description="Low complexity" evidence="3">
    <location>
        <begin position="336"/>
        <end position="358"/>
    </location>
</feature>
<proteinExistence type="inferred from homology"/>
<feature type="compositionally biased region" description="Low complexity" evidence="3">
    <location>
        <begin position="303"/>
        <end position="316"/>
    </location>
</feature>
<evidence type="ECO:0000256" key="3">
    <source>
        <dbReference type="SAM" id="MobiDB-lite"/>
    </source>
</evidence>
<dbReference type="InParanoid" id="A0A409WFK6"/>
<dbReference type="Gene3D" id="1.10.10.1420">
    <property type="entry name" value="DNA replication factor Cdt1, C-terminal WH domain"/>
    <property type="match status" value="1"/>
</dbReference>
<comment type="caution">
    <text evidence="5">The sequence shown here is derived from an EMBL/GenBank/DDBJ whole genome shotgun (WGS) entry which is preliminary data.</text>
</comment>
<feature type="region of interest" description="Disordered" evidence="3">
    <location>
        <begin position="509"/>
        <end position="555"/>
    </location>
</feature>
<gene>
    <name evidence="5" type="ORF">CVT25_010910</name>
</gene>
<name>A0A409WFK6_PSICY</name>
<evidence type="ECO:0000313" key="6">
    <source>
        <dbReference type="Proteomes" id="UP000283269"/>
    </source>
</evidence>
<dbReference type="Pfam" id="PF16679">
    <property type="entry name" value="CDT1_C"/>
    <property type="match status" value="1"/>
</dbReference>
<dbReference type="Proteomes" id="UP000283269">
    <property type="component" value="Unassembled WGS sequence"/>
</dbReference>
<evidence type="ECO:0000313" key="5">
    <source>
        <dbReference type="EMBL" id="PPQ77328.1"/>
    </source>
</evidence>
<reference evidence="5 6" key="1">
    <citation type="journal article" date="2018" name="Evol. Lett.">
        <title>Horizontal gene cluster transfer increased hallucinogenic mushroom diversity.</title>
        <authorList>
            <person name="Reynolds H.T."/>
            <person name="Vijayakumar V."/>
            <person name="Gluck-Thaler E."/>
            <person name="Korotkin H.B."/>
            <person name="Matheny P.B."/>
            <person name="Slot J.C."/>
        </authorList>
    </citation>
    <scope>NUCLEOTIDE SEQUENCE [LARGE SCALE GENOMIC DNA]</scope>
    <source>
        <strain evidence="5 6">2631</strain>
    </source>
</reference>